<dbReference type="GO" id="GO:0042132">
    <property type="term" value="F:fructose 1,6-bisphosphate 1-phosphatase activity"/>
    <property type="evidence" value="ECO:0007669"/>
    <property type="project" value="UniProtKB-EC"/>
</dbReference>
<dbReference type="PIRSF" id="PIRSF500210">
    <property type="entry name" value="FBPtase"/>
    <property type="match status" value="1"/>
</dbReference>
<dbReference type="InterPro" id="IPR000146">
    <property type="entry name" value="FBPase_class-1"/>
</dbReference>
<dbReference type="InterPro" id="IPR028343">
    <property type="entry name" value="FBPtase"/>
</dbReference>
<evidence type="ECO:0000259" key="9">
    <source>
        <dbReference type="Pfam" id="PF00316"/>
    </source>
</evidence>
<feature type="domain" description="Fructose-1-6-bisphosphatase class 1 C-terminal" evidence="10">
    <location>
        <begin position="205"/>
        <end position="328"/>
    </location>
</feature>
<dbReference type="Pfam" id="PF00316">
    <property type="entry name" value="FBPase"/>
    <property type="match status" value="1"/>
</dbReference>
<evidence type="ECO:0000256" key="6">
    <source>
        <dbReference type="ARBA" id="ARBA00024331"/>
    </source>
</evidence>
<gene>
    <name evidence="7 11" type="primary">fbp</name>
    <name evidence="11" type="ORF">OO017_02470</name>
</gene>
<keyword evidence="7" id="KW-0479">Metal-binding</keyword>
<sequence length="335" mass="36905">MNDKLGLPVGTTLDRFIMRKQEDFPYATGELSQLLRDIALAAKIVNREINRAGLLDVTGAYGQQNVQGEDQQKLDVIANIRFIRALRNGGEVCTIISEEEDDAIQTGNTKGKYIVAIDPLDGSSNIDVNVSIGTIFSIYRRTSEQGCDGTMDDCLQPGINQVGAGYIIYGSSTMLVYTTGNGVNGFTYDPTLGEFFLSHPNICTPKSGKIYSINEGTYNFFPEGVKQYVTYCKDNEYSARYIGSLVGDFHRNLLKGGIYIYPSTSKAPKGKLRLMYECNALAFIVEQAGGKATNGSERIMELVPTELHQRCPLFIGSPEMVDKAEEFLKAEVEVN</sequence>
<dbReference type="PANTHER" id="PTHR11556:SF35">
    <property type="entry name" value="SEDOHEPTULOSE-1,7-BISPHOSPHATASE, CHLOROPLASTIC"/>
    <property type="match status" value="1"/>
</dbReference>
<organism evidence="11 12">
    <name type="scientific">Pontibacter anaerobius</name>
    <dbReference type="NCBI Taxonomy" id="2993940"/>
    <lineage>
        <taxon>Bacteria</taxon>
        <taxon>Pseudomonadati</taxon>
        <taxon>Bacteroidota</taxon>
        <taxon>Cytophagia</taxon>
        <taxon>Cytophagales</taxon>
        <taxon>Hymenobacteraceae</taxon>
        <taxon>Pontibacter</taxon>
    </lineage>
</organism>
<keyword evidence="5 7" id="KW-0119">Carbohydrate metabolism</keyword>
<accession>A0ABT3RBI9</accession>
<dbReference type="SUPFAM" id="SSF56655">
    <property type="entry name" value="Carbohydrate phosphatase"/>
    <property type="match status" value="1"/>
</dbReference>
<feature type="binding site" evidence="7">
    <location>
        <position position="241"/>
    </location>
    <ligand>
        <name>substrate</name>
    </ligand>
</feature>
<keyword evidence="4 7" id="KW-0378">Hydrolase</keyword>
<dbReference type="Pfam" id="PF18913">
    <property type="entry name" value="FBPase_C"/>
    <property type="match status" value="1"/>
</dbReference>
<comment type="pathway">
    <text evidence="6">Carbohydrate biosynthesis.</text>
</comment>
<comment type="cofactor">
    <cofactor evidence="7">
        <name>Mg(2+)</name>
        <dbReference type="ChEBI" id="CHEBI:18420"/>
    </cofactor>
    <text evidence="7">Binds 2 magnesium ions per subunit.</text>
</comment>
<evidence type="ECO:0000259" key="10">
    <source>
        <dbReference type="Pfam" id="PF18913"/>
    </source>
</evidence>
<keyword evidence="3 7" id="KW-0963">Cytoplasm</keyword>
<feature type="binding site" evidence="7">
    <location>
        <position position="118"/>
    </location>
    <ligand>
        <name>Mg(2+)</name>
        <dbReference type="ChEBI" id="CHEBI:18420"/>
        <label>1</label>
    </ligand>
</feature>
<dbReference type="HAMAP" id="MF_01855">
    <property type="entry name" value="FBPase_class1"/>
    <property type="match status" value="1"/>
</dbReference>
<evidence type="ECO:0000313" key="11">
    <source>
        <dbReference type="EMBL" id="MCX2738798.1"/>
    </source>
</evidence>
<evidence type="ECO:0000313" key="12">
    <source>
        <dbReference type="Proteomes" id="UP001207228"/>
    </source>
</evidence>
<dbReference type="PIRSF" id="PIRSF000904">
    <property type="entry name" value="FBPtase_SBPase"/>
    <property type="match status" value="1"/>
</dbReference>
<keyword evidence="12" id="KW-1185">Reference proteome</keyword>
<dbReference type="PRINTS" id="PR00115">
    <property type="entry name" value="F16BPHPHTASE"/>
</dbReference>
<evidence type="ECO:0000256" key="5">
    <source>
        <dbReference type="ARBA" id="ARBA00023277"/>
    </source>
</evidence>
<dbReference type="Gene3D" id="3.30.540.10">
    <property type="entry name" value="Fructose-1,6-Bisphosphatase, subunit A, domain 1"/>
    <property type="match status" value="1"/>
</dbReference>
<dbReference type="Gene3D" id="3.40.190.80">
    <property type="match status" value="1"/>
</dbReference>
<evidence type="ECO:0000256" key="8">
    <source>
        <dbReference type="RuleBase" id="RU000508"/>
    </source>
</evidence>
<dbReference type="InterPro" id="IPR044015">
    <property type="entry name" value="FBPase_C_dom"/>
</dbReference>
<feature type="binding site" evidence="7">
    <location>
        <begin position="121"/>
        <end position="124"/>
    </location>
    <ligand>
        <name>substrate</name>
    </ligand>
</feature>
<name>A0ABT3RBI9_9BACT</name>
<comment type="subunit">
    <text evidence="7">Homotetramer.</text>
</comment>
<dbReference type="NCBIfam" id="NF006778">
    <property type="entry name" value="PRK09293.1-1"/>
    <property type="match status" value="1"/>
</dbReference>
<dbReference type="EMBL" id="JAPFQO010000001">
    <property type="protein sequence ID" value="MCX2738798.1"/>
    <property type="molecule type" value="Genomic_DNA"/>
</dbReference>
<keyword evidence="7" id="KW-0460">Magnesium</keyword>
<comment type="catalytic activity">
    <reaction evidence="1 7">
        <text>beta-D-fructose 1,6-bisphosphate + H2O = beta-D-fructose 6-phosphate + phosphate</text>
        <dbReference type="Rhea" id="RHEA:11064"/>
        <dbReference type="ChEBI" id="CHEBI:15377"/>
        <dbReference type="ChEBI" id="CHEBI:32966"/>
        <dbReference type="ChEBI" id="CHEBI:43474"/>
        <dbReference type="ChEBI" id="CHEBI:57634"/>
        <dbReference type="EC" id="3.1.3.11"/>
    </reaction>
</comment>
<evidence type="ECO:0000256" key="3">
    <source>
        <dbReference type="ARBA" id="ARBA00022490"/>
    </source>
</evidence>
<comment type="caution">
    <text evidence="11">The sequence shown here is derived from an EMBL/GenBank/DDBJ whole genome shotgun (WGS) entry which is preliminary data.</text>
</comment>
<feature type="binding site" evidence="7">
    <location>
        <position position="121"/>
    </location>
    <ligand>
        <name>Mg(2+)</name>
        <dbReference type="ChEBI" id="CHEBI:18420"/>
        <label>2</label>
    </ligand>
</feature>
<feature type="domain" description="Fructose-1-6-bisphosphatase class I N-terminal" evidence="9">
    <location>
        <begin position="12"/>
        <end position="200"/>
    </location>
</feature>
<dbReference type="InterPro" id="IPR033391">
    <property type="entry name" value="FBPase_N"/>
</dbReference>
<evidence type="ECO:0000256" key="1">
    <source>
        <dbReference type="ARBA" id="ARBA00001273"/>
    </source>
</evidence>
<feature type="binding site" evidence="7">
    <location>
        <position position="277"/>
    </location>
    <ligand>
        <name>Mg(2+)</name>
        <dbReference type="ChEBI" id="CHEBI:18420"/>
        <label>2</label>
    </ligand>
</feature>
<dbReference type="EC" id="3.1.3.11" evidence="7"/>
<dbReference type="PANTHER" id="PTHR11556">
    <property type="entry name" value="FRUCTOSE-1,6-BISPHOSPHATASE-RELATED"/>
    <property type="match status" value="1"/>
</dbReference>
<dbReference type="CDD" id="cd00354">
    <property type="entry name" value="FBPase"/>
    <property type="match status" value="1"/>
</dbReference>
<feature type="binding site" evidence="7">
    <location>
        <position position="118"/>
    </location>
    <ligand>
        <name>Mg(2+)</name>
        <dbReference type="ChEBI" id="CHEBI:18420"/>
        <label>2</label>
    </ligand>
</feature>
<comment type="caution">
    <text evidence="7">Lacks conserved residue(s) required for the propagation of feature annotation.</text>
</comment>
<feature type="binding site" evidence="7">
    <location>
        <position position="271"/>
    </location>
    <ligand>
        <name>substrate</name>
    </ligand>
</feature>
<dbReference type="Proteomes" id="UP001207228">
    <property type="component" value="Unassembled WGS sequence"/>
</dbReference>
<feature type="binding site" evidence="7">
    <location>
        <position position="98"/>
    </location>
    <ligand>
        <name>Mg(2+)</name>
        <dbReference type="ChEBI" id="CHEBI:18420"/>
        <label>1</label>
    </ligand>
</feature>
<evidence type="ECO:0000256" key="4">
    <source>
        <dbReference type="ARBA" id="ARBA00022801"/>
    </source>
</evidence>
<proteinExistence type="inferred from homology"/>
<evidence type="ECO:0000256" key="7">
    <source>
        <dbReference type="HAMAP-Rule" id="MF_01855"/>
    </source>
</evidence>
<dbReference type="RefSeq" id="WP_266050847.1">
    <property type="nucleotide sequence ID" value="NZ_JAPFQO010000001.1"/>
</dbReference>
<comment type="subcellular location">
    <subcellularLocation>
        <location evidence="7">Cytoplasm</location>
    </subcellularLocation>
</comment>
<feature type="binding site" evidence="7">
    <location>
        <position position="214"/>
    </location>
    <ligand>
        <name>substrate</name>
    </ligand>
</feature>
<reference evidence="11 12" key="1">
    <citation type="submission" date="2022-11" db="EMBL/GenBank/DDBJ databases">
        <title>The characterization of three novel Bacteroidetes species and genomic analysis of their roles in tidal elemental geochemical cycles.</title>
        <authorList>
            <person name="Ma K.-J."/>
        </authorList>
    </citation>
    <scope>NUCLEOTIDE SEQUENCE [LARGE SCALE GENOMIC DNA]</scope>
    <source>
        <strain evidence="11 12">M82</strain>
    </source>
</reference>
<comment type="similarity">
    <text evidence="2 7 8">Belongs to the FBPase class 1 family.</text>
</comment>
<protein>
    <recommendedName>
        <fullName evidence="7">Fructose-1,6-bisphosphatase class 1</fullName>
        <shortName evidence="7">FBPase class 1</shortName>
        <ecNumber evidence="7">3.1.3.11</ecNumber>
    </recommendedName>
    <alternativeName>
        <fullName evidence="7">D-fructose-1,6-bisphosphate 1-phosphohydrolase class 1</fullName>
    </alternativeName>
</protein>
<feature type="binding site" evidence="7">
    <location>
        <position position="120"/>
    </location>
    <ligand>
        <name>Mg(2+)</name>
        <dbReference type="ChEBI" id="CHEBI:18420"/>
        <label>1</label>
    </ligand>
</feature>
<evidence type="ECO:0000256" key="2">
    <source>
        <dbReference type="ARBA" id="ARBA00010941"/>
    </source>
</evidence>